<organism>
    <name type="scientific">Ixodes scapularis</name>
    <name type="common">Black-legged tick</name>
    <name type="synonym">Deer tick</name>
    <dbReference type="NCBI Taxonomy" id="6945"/>
    <lineage>
        <taxon>Eukaryota</taxon>
        <taxon>Metazoa</taxon>
        <taxon>Ecdysozoa</taxon>
        <taxon>Arthropoda</taxon>
        <taxon>Chelicerata</taxon>
        <taxon>Arachnida</taxon>
        <taxon>Acari</taxon>
        <taxon>Parasitiformes</taxon>
        <taxon>Ixodida</taxon>
        <taxon>Ixodoidea</taxon>
        <taxon>Ixodidae</taxon>
        <taxon>Ixodinae</taxon>
        <taxon>Ixodes</taxon>
    </lineage>
</organism>
<dbReference type="InterPro" id="IPR013087">
    <property type="entry name" value="Znf_C2H2_type"/>
</dbReference>
<protein>
    <submittedName>
        <fullName evidence="12 13">Zinc finger protein, putative</fullName>
    </submittedName>
</protein>
<keyword evidence="8" id="KW-0539">Nucleus</keyword>
<accession>B7P6U8</accession>
<dbReference type="EMBL" id="ABJB011045648">
    <property type="status" value="NOT_ANNOTATED_CDS"/>
    <property type="molecule type" value="Genomic_DNA"/>
</dbReference>
<evidence type="ECO:0000256" key="7">
    <source>
        <dbReference type="ARBA" id="ARBA00023163"/>
    </source>
</evidence>
<sequence>MQLESLLSSISEVDQQGVPGRCAPRLLSEAPRYHCPLCSYSSVYRQVLVRHYRTHTGERPFVCRLCSRTFTQLGSMKTHMQIHFEEYPP</sequence>
<dbReference type="InterPro" id="IPR050527">
    <property type="entry name" value="Snail/Krueppel_Znf"/>
</dbReference>
<dbReference type="PANTHER" id="PTHR24388">
    <property type="entry name" value="ZINC FINGER PROTEIN"/>
    <property type="match status" value="1"/>
</dbReference>
<reference evidence="12 14" key="1">
    <citation type="submission" date="2008-03" db="EMBL/GenBank/DDBJ databases">
        <title>Annotation of Ixodes scapularis.</title>
        <authorList>
            <consortium name="Ixodes scapularis Genome Project Consortium"/>
            <person name="Caler E."/>
            <person name="Hannick L.I."/>
            <person name="Bidwell S."/>
            <person name="Joardar V."/>
            <person name="Thiagarajan M."/>
            <person name="Amedeo P."/>
            <person name="Galinsky K.J."/>
            <person name="Schobel S."/>
            <person name="Inman J."/>
            <person name="Hostetler J."/>
            <person name="Miller J."/>
            <person name="Hammond M."/>
            <person name="Megy K."/>
            <person name="Lawson D."/>
            <person name="Kodira C."/>
            <person name="Sutton G."/>
            <person name="Meyer J."/>
            <person name="Hill C.A."/>
            <person name="Birren B."/>
            <person name="Nene V."/>
            <person name="Collins F."/>
            <person name="Alarcon-Chaidez F."/>
            <person name="Wikel S."/>
            <person name="Strausberg R."/>
        </authorList>
    </citation>
    <scope>NUCLEOTIDE SEQUENCE [LARGE SCALE GENOMIC DNA]</scope>
    <source>
        <strain evidence="14">Wikel</strain>
        <strain evidence="12">Wikel colony</strain>
    </source>
</reference>
<dbReference type="GO" id="GO:0005634">
    <property type="term" value="C:nucleus"/>
    <property type="evidence" value="ECO:0007669"/>
    <property type="project" value="UniProtKB-SubCell"/>
</dbReference>
<dbReference type="Proteomes" id="UP000001555">
    <property type="component" value="Unassembled WGS sequence"/>
</dbReference>
<dbReference type="InParanoid" id="B7P6U8"/>
<dbReference type="PaxDb" id="6945-B7P6U8"/>
<evidence type="ECO:0000313" key="13">
    <source>
        <dbReference type="EnsemblMetazoa" id="ISCW000573-PA"/>
    </source>
</evidence>
<evidence type="ECO:0000256" key="1">
    <source>
        <dbReference type="ARBA" id="ARBA00004123"/>
    </source>
</evidence>
<dbReference type="STRING" id="6945.B7P6U8"/>
<dbReference type="SMART" id="SM00355">
    <property type="entry name" value="ZnF_C2H2"/>
    <property type="match status" value="2"/>
</dbReference>
<keyword evidence="7" id="KW-0804">Transcription</keyword>
<keyword evidence="3" id="KW-0677">Repeat</keyword>
<comment type="similarity">
    <text evidence="9">Belongs to the snail C2H2-type zinc-finger protein family.</text>
</comment>
<keyword evidence="2" id="KW-0479">Metal-binding</keyword>
<dbReference type="EMBL" id="DS647932">
    <property type="protein sequence ID" value="EEC02320.1"/>
    <property type="molecule type" value="Genomic_DNA"/>
</dbReference>
<evidence type="ECO:0000256" key="6">
    <source>
        <dbReference type="ARBA" id="ARBA00023015"/>
    </source>
</evidence>
<dbReference type="GO" id="GO:0008270">
    <property type="term" value="F:zinc ion binding"/>
    <property type="evidence" value="ECO:0007669"/>
    <property type="project" value="UniProtKB-KW"/>
</dbReference>
<evidence type="ECO:0000313" key="14">
    <source>
        <dbReference type="Proteomes" id="UP000001555"/>
    </source>
</evidence>
<dbReference type="InterPro" id="IPR036236">
    <property type="entry name" value="Znf_C2H2_sf"/>
</dbReference>
<feature type="domain" description="C2H2-type" evidence="11">
    <location>
        <begin position="61"/>
        <end position="88"/>
    </location>
</feature>
<keyword evidence="4 10" id="KW-0863">Zinc-finger</keyword>
<gene>
    <name evidence="12" type="ORF">IscW_ISCW000573</name>
</gene>
<dbReference type="Pfam" id="PF00096">
    <property type="entry name" value="zf-C2H2"/>
    <property type="match status" value="1"/>
</dbReference>
<dbReference type="EnsemblMetazoa" id="ISCW000573-RA">
    <property type="protein sequence ID" value="ISCW000573-PA"/>
    <property type="gene ID" value="ISCW000573"/>
</dbReference>
<dbReference type="HOGENOM" id="CLU_2457261_0_0_1"/>
<dbReference type="PANTHER" id="PTHR24388:SF53">
    <property type="entry name" value="CHORION TRANSCRIPTION FACTOR CF2-RELATED"/>
    <property type="match status" value="1"/>
</dbReference>
<dbReference type="Gene3D" id="3.30.160.60">
    <property type="entry name" value="Classic Zinc Finger"/>
    <property type="match status" value="2"/>
</dbReference>
<proteinExistence type="inferred from homology"/>
<name>B7P6U8_IXOSC</name>
<evidence type="ECO:0000256" key="4">
    <source>
        <dbReference type="ARBA" id="ARBA00022771"/>
    </source>
</evidence>
<keyword evidence="5" id="KW-0862">Zinc</keyword>
<comment type="subcellular location">
    <subcellularLocation>
        <location evidence="1">Nucleus</location>
    </subcellularLocation>
</comment>
<dbReference type="GO" id="GO:0010468">
    <property type="term" value="P:regulation of gene expression"/>
    <property type="evidence" value="ECO:0007669"/>
    <property type="project" value="UniProtKB-ARBA"/>
</dbReference>
<keyword evidence="14" id="KW-1185">Reference proteome</keyword>
<dbReference type="PROSITE" id="PS00028">
    <property type="entry name" value="ZINC_FINGER_C2H2_1"/>
    <property type="match status" value="1"/>
</dbReference>
<evidence type="ECO:0000256" key="9">
    <source>
        <dbReference type="ARBA" id="ARBA00037948"/>
    </source>
</evidence>
<dbReference type="Pfam" id="PF23611">
    <property type="entry name" value="zf-C2H2_16"/>
    <property type="match status" value="1"/>
</dbReference>
<evidence type="ECO:0000256" key="8">
    <source>
        <dbReference type="ARBA" id="ARBA00023242"/>
    </source>
</evidence>
<dbReference type="PROSITE" id="PS50157">
    <property type="entry name" value="ZINC_FINGER_C2H2_2"/>
    <property type="match status" value="2"/>
</dbReference>
<feature type="domain" description="C2H2-type" evidence="11">
    <location>
        <begin position="33"/>
        <end position="60"/>
    </location>
</feature>
<dbReference type="FunFam" id="3.30.160.60:FF:000130">
    <property type="entry name" value="Spalt-like transcription factor 4"/>
    <property type="match status" value="1"/>
</dbReference>
<evidence type="ECO:0000256" key="2">
    <source>
        <dbReference type="ARBA" id="ARBA00022723"/>
    </source>
</evidence>
<evidence type="ECO:0000259" key="11">
    <source>
        <dbReference type="PROSITE" id="PS50157"/>
    </source>
</evidence>
<dbReference type="AlphaFoldDB" id="B7P6U8"/>
<dbReference type="InterPro" id="IPR056438">
    <property type="entry name" value="Znf-C2H2_CTCF"/>
</dbReference>
<evidence type="ECO:0000313" key="12">
    <source>
        <dbReference type="EMBL" id="EEC02320.1"/>
    </source>
</evidence>
<evidence type="ECO:0000256" key="5">
    <source>
        <dbReference type="ARBA" id="ARBA00022833"/>
    </source>
</evidence>
<dbReference type="VEuPathDB" id="VectorBase:ISCI000573"/>
<evidence type="ECO:0000256" key="3">
    <source>
        <dbReference type="ARBA" id="ARBA00022737"/>
    </source>
</evidence>
<reference evidence="13" key="2">
    <citation type="submission" date="2020-05" db="UniProtKB">
        <authorList>
            <consortium name="EnsemblMetazoa"/>
        </authorList>
    </citation>
    <scope>IDENTIFICATION</scope>
    <source>
        <strain evidence="13">wikel</strain>
    </source>
</reference>
<evidence type="ECO:0000256" key="10">
    <source>
        <dbReference type="PROSITE-ProRule" id="PRU00042"/>
    </source>
</evidence>
<dbReference type="SUPFAM" id="SSF57667">
    <property type="entry name" value="beta-beta-alpha zinc fingers"/>
    <property type="match status" value="1"/>
</dbReference>
<keyword evidence="6" id="KW-0805">Transcription regulation</keyword>
<dbReference type="VEuPathDB" id="VectorBase:ISCW000573"/>